<dbReference type="GO" id="GO:0003677">
    <property type="term" value="F:DNA binding"/>
    <property type="evidence" value="ECO:0007669"/>
    <property type="project" value="InterPro"/>
</dbReference>
<dbReference type="PANTHER" id="PTHR38767:SF1">
    <property type="entry name" value="DNA POLYMERASE III SUBUNIT CHI"/>
    <property type="match status" value="1"/>
</dbReference>
<dbReference type="InterPro" id="IPR007459">
    <property type="entry name" value="DNA_pol3_chi"/>
</dbReference>
<dbReference type="AlphaFoldDB" id="A0A4R6A9D8"/>
<evidence type="ECO:0000313" key="1">
    <source>
        <dbReference type="EMBL" id="TDL79495.1"/>
    </source>
</evidence>
<sequence length="152" mass="16470">MGAVYFYHLTRRPLEAVLPQLLERALAQGWRVSLRARTDAMLDRLDDALWTDPPDGFLPHARDGGPQDAAQPILLTLGETVPEGRDCLICVEGAPMAAAEVAALARGCVIFDGGDAAALAQARDQWRALTGAGVAAQYWSEESGQWQKKAER</sequence>
<dbReference type="GO" id="GO:0006260">
    <property type="term" value="P:DNA replication"/>
    <property type="evidence" value="ECO:0007669"/>
    <property type="project" value="InterPro"/>
</dbReference>
<proteinExistence type="predicted"/>
<dbReference type="PANTHER" id="PTHR38767">
    <property type="entry name" value="DNA POLYMERASE III SUBUNIT CHI"/>
    <property type="match status" value="1"/>
</dbReference>
<comment type="caution">
    <text evidence="1">The sequence shown here is derived from an EMBL/GenBank/DDBJ whole genome shotgun (WGS) entry which is preliminary data.</text>
</comment>
<dbReference type="RefSeq" id="WP_133396799.1">
    <property type="nucleotide sequence ID" value="NZ_SNAA01000009.1"/>
</dbReference>
<gene>
    <name evidence="1" type="ORF">E2L08_09305</name>
</gene>
<dbReference type="GO" id="GO:0003887">
    <property type="term" value="F:DNA-directed DNA polymerase activity"/>
    <property type="evidence" value="ECO:0007669"/>
    <property type="project" value="InterPro"/>
</dbReference>
<dbReference type="GO" id="GO:0032298">
    <property type="term" value="P:positive regulation of DNA-templated DNA replication initiation"/>
    <property type="evidence" value="ECO:0007669"/>
    <property type="project" value="TreeGrafter"/>
</dbReference>
<dbReference type="Proteomes" id="UP000295701">
    <property type="component" value="Unassembled WGS sequence"/>
</dbReference>
<protein>
    <submittedName>
        <fullName evidence="1">DNA polymerase III subunit chi</fullName>
    </submittedName>
</protein>
<dbReference type="EMBL" id="SNAA01000009">
    <property type="protein sequence ID" value="TDL79495.1"/>
    <property type="molecule type" value="Genomic_DNA"/>
</dbReference>
<organism evidence="1 2">
    <name type="scientific">Palleronia sediminis</name>
    <dbReference type="NCBI Taxonomy" id="2547833"/>
    <lineage>
        <taxon>Bacteria</taxon>
        <taxon>Pseudomonadati</taxon>
        <taxon>Pseudomonadota</taxon>
        <taxon>Alphaproteobacteria</taxon>
        <taxon>Rhodobacterales</taxon>
        <taxon>Roseobacteraceae</taxon>
        <taxon>Palleronia</taxon>
    </lineage>
</organism>
<dbReference type="Gene3D" id="3.40.50.10110">
    <property type="entry name" value="DNA polymerase III subunit chi"/>
    <property type="match status" value="1"/>
</dbReference>
<dbReference type="Pfam" id="PF04364">
    <property type="entry name" value="DNA_pol3_chi"/>
    <property type="match status" value="1"/>
</dbReference>
<accession>A0A4R6A9D8</accession>
<reference evidence="1 2" key="1">
    <citation type="submission" date="2019-03" db="EMBL/GenBank/DDBJ databases">
        <title>Primorskyibacter sp. SS33 isolated from sediments.</title>
        <authorList>
            <person name="Xunke S."/>
        </authorList>
    </citation>
    <scope>NUCLEOTIDE SEQUENCE [LARGE SCALE GENOMIC DNA]</scope>
    <source>
        <strain evidence="1 2">SS33</strain>
    </source>
</reference>
<keyword evidence="2" id="KW-1185">Reference proteome</keyword>
<name>A0A4R6A9D8_9RHOB</name>
<dbReference type="InterPro" id="IPR036768">
    <property type="entry name" value="PolIII_chi_sf"/>
</dbReference>
<dbReference type="NCBIfam" id="NF004347">
    <property type="entry name" value="PRK05728.1-4"/>
    <property type="match status" value="1"/>
</dbReference>
<evidence type="ECO:0000313" key="2">
    <source>
        <dbReference type="Proteomes" id="UP000295701"/>
    </source>
</evidence>
<dbReference type="OrthoDB" id="9795973at2"/>
<dbReference type="SUPFAM" id="SSF102400">
    <property type="entry name" value="DNA polymerase III chi subunit"/>
    <property type="match status" value="1"/>
</dbReference>